<comment type="caution">
    <text evidence="1">The sequence shown here is derived from an EMBL/GenBank/DDBJ whole genome shotgun (WGS) entry which is preliminary data.</text>
</comment>
<evidence type="ECO:0000313" key="1">
    <source>
        <dbReference type="EMBL" id="GGW58349.1"/>
    </source>
</evidence>
<dbReference type="AlphaFoldDB" id="A0A918J947"/>
<sequence length="174" mass="18650">MGPEEAAVQVVHECAEPSALEEVTPIAKAQLGDFEVNFHASWWKFEIHLNAAAAEAAAEATELIASVVAAVPALPPGFGTVISLYARAKAAWIKSVSNGAGCKLVSPWIAPGMRTVLGMTSQQIQDMIGTLDPARAVRVQQTYPLAFFDLHLRHRRGHLLDGPSAAFPEVKFIP</sequence>
<dbReference type="EMBL" id="BMUE01000008">
    <property type="protein sequence ID" value="GGW58349.1"/>
    <property type="molecule type" value="Genomic_DNA"/>
</dbReference>
<reference evidence="1" key="2">
    <citation type="submission" date="2020-09" db="EMBL/GenBank/DDBJ databases">
        <authorList>
            <person name="Sun Q."/>
            <person name="Ohkuma M."/>
        </authorList>
    </citation>
    <scope>NUCLEOTIDE SEQUENCE</scope>
    <source>
        <strain evidence="1">JCM 4490</strain>
    </source>
</reference>
<dbReference type="Proteomes" id="UP000620224">
    <property type="component" value="Unassembled WGS sequence"/>
</dbReference>
<keyword evidence="2" id="KW-1185">Reference proteome</keyword>
<dbReference type="RefSeq" id="WP_229816144.1">
    <property type="nucleotide sequence ID" value="NZ_BMUE01000008.1"/>
</dbReference>
<organism evidence="1 2">
    <name type="scientific">Streptomyces lucensis JCM 4490</name>
    <dbReference type="NCBI Taxonomy" id="1306176"/>
    <lineage>
        <taxon>Bacteria</taxon>
        <taxon>Bacillati</taxon>
        <taxon>Actinomycetota</taxon>
        <taxon>Actinomycetes</taxon>
        <taxon>Kitasatosporales</taxon>
        <taxon>Streptomycetaceae</taxon>
        <taxon>Streptomyces</taxon>
    </lineage>
</organism>
<proteinExistence type="predicted"/>
<accession>A0A918J947</accession>
<gene>
    <name evidence="1" type="ORF">GCM10010503_39250</name>
</gene>
<evidence type="ECO:0000313" key="2">
    <source>
        <dbReference type="Proteomes" id="UP000620224"/>
    </source>
</evidence>
<name>A0A918J947_9ACTN</name>
<reference evidence="1" key="1">
    <citation type="journal article" date="2014" name="Int. J. Syst. Evol. Microbiol.">
        <title>Complete genome sequence of Corynebacterium casei LMG S-19264T (=DSM 44701T), isolated from a smear-ripened cheese.</title>
        <authorList>
            <consortium name="US DOE Joint Genome Institute (JGI-PGF)"/>
            <person name="Walter F."/>
            <person name="Albersmeier A."/>
            <person name="Kalinowski J."/>
            <person name="Ruckert C."/>
        </authorList>
    </citation>
    <scope>NUCLEOTIDE SEQUENCE</scope>
    <source>
        <strain evidence="1">JCM 4490</strain>
    </source>
</reference>
<protein>
    <submittedName>
        <fullName evidence="1">Uncharacterized protein</fullName>
    </submittedName>
</protein>